<dbReference type="PANTHER" id="PTHR45586">
    <property type="entry name" value="TPR REPEAT-CONTAINING PROTEIN PA4667"/>
    <property type="match status" value="1"/>
</dbReference>
<feature type="repeat" description="TPR" evidence="3">
    <location>
        <begin position="537"/>
        <end position="570"/>
    </location>
</feature>
<feature type="repeat" description="TPR" evidence="3">
    <location>
        <begin position="455"/>
        <end position="488"/>
    </location>
</feature>
<feature type="repeat" description="TPR" evidence="3">
    <location>
        <begin position="741"/>
        <end position="774"/>
    </location>
</feature>
<feature type="repeat" description="TPR" evidence="3">
    <location>
        <begin position="22"/>
        <end position="55"/>
    </location>
</feature>
<keyword evidence="2 3" id="KW-0802">TPR repeat</keyword>
<dbReference type="Pfam" id="PF07719">
    <property type="entry name" value="TPR_2"/>
    <property type="match status" value="1"/>
</dbReference>
<dbReference type="InterPro" id="IPR021183">
    <property type="entry name" value="NatA_aux_su"/>
</dbReference>
<organism evidence="5">
    <name type="scientific">candidate division WOR-3 bacterium</name>
    <dbReference type="NCBI Taxonomy" id="2052148"/>
    <lineage>
        <taxon>Bacteria</taxon>
        <taxon>Bacteria division WOR-3</taxon>
    </lineage>
</organism>
<feature type="repeat" description="TPR" evidence="3">
    <location>
        <begin position="259"/>
        <end position="292"/>
    </location>
</feature>
<dbReference type="Pfam" id="PF13432">
    <property type="entry name" value="TPR_16"/>
    <property type="match status" value="2"/>
</dbReference>
<dbReference type="EMBL" id="DTOZ01000051">
    <property type="protein sequence ID" value="HGE77740.1"/>
    <property type="molecule type" value="Genomic_DNA"/>
</dbReference>
<evidence type="ECO:0000313" key="5">
    <source>
        <dbReference type="EMBL" id="HGE77740.1"/>
    </source>
</evidence>
<evidence type="ECO:0000256" key="1">
    <source>
        <dbReference type="ARBA" id="ARBA00022737"/>
    </source>
</evidence>
<dbReference type="PROSITE" id="PS50005">
    <property type="entry name" value="TPR"/>
    <property type="match status" value="13"/>
</dbReference>
<evidence type="ECO:0000256" key="2">
    <source>
        <dbReference type="ARBA" id="ARBA00022803"/>
    </source>
</evidence>
<dbReference type="SMART" id="SM00028">
    <property type="entry name" value="TPR"/>
    <property type="match status" value="17"/>
</dbReference>
<evidence type="ECO:0000256" key="3">
    <source>
        <dbReference type="PROSITE-ProRule" id="PRU00339"/>
    </source>
</evidence>
<name>A0A7V3VU78_UNCW3</name>
<evidence type="ECO:0000256" key="4">
    <source>
        <dbReference type="SAM" id="Coils"/>
    </source>
</evidence>
<proteinExistence type="predicted"/>
<feature type="repeat" description="TPR" evidence="3">
    <location>
        <begin position="421"/>
        <end position="454"/>
    </location>
</feature>
<feature type="repeat" description="TPR" evidence="3">
    <location>
        <begin position="639"/>
        <end position="672"/>
    </location>
</feature>
<dbReference type="Pfam" id="PF13414">
    <property type="entry name" value="TPR_11"/>
    <property type="match status" value="2"/>
</dbReference>
<feature type="repeat" description="TPR" evidence="3">
    <location>
        <begin position="191"/>
        <end position="224"/>
    </location>
</feature>
<dbReference type="PANTHER" id="PTHR45586:SF1">
    <property type="entry name" value="LIPOPOLYSACCHARIDE ASSEMBLY PROTEIN B"/>
    <property type="match status" value="1"/>
</dbReference>
<sequence length="798" mass="91847">MISPEEYKVLKSFAERIPDNDPGAHNNLAVVYYNKGLYEEAIQELEKALSIDPNFTLARNNLEIVLRKSGKLDNKVKELAHRIDVEPFDELKTLELADTYRKLNRYSQAIIYYRKVLDFNPGSYEAHFGLGITLKSLGKYDDALEEIKKSLEIKITPEGYRLLGEIYFNKGIIDLAIKNFQEAIMLDPSSAEAHFFLGFAYGEKGMHKEGKEEIKKAIQLNPSLAQFEPNLPIELTEHKGYLEFLKEQLGIPKSSVNEYQVHYNLGMTYRNKGLFTESRREFEEALKLRTDDAELFAALGEVNLFLNKIDDAMDNFSRTLELDPLSAKGLNGLGVVYLKKHDYKQAKSYFQKAIAVDNAYIQAYANLALVQLVSGEIDDAMKNLRFAADQGSEEARYNLGMYYYKKGDYEQTLKIFNDDTIDSNFFKGLVYAEIGRDEEALTLFKNIINVQPNYAGAYYNLGFLLMKIGQFEEGLSNIRRGMEIEPNYEKDKFRIALARELYEFGLYYTPPKVEEKFEKEIKEEVEEFFPTLEVPTPQDYIQEAESYLKKNDFEKALSMIDEALKLVPEMSEAVILKSKILFQAGNIDDALNQLESFTKRHPDNIESILSFAGMLKSLGRLKQAKEQYENLLKIQSDNIEWLKELASINLALNEINDALAIYNRLYELNPGDLSVNLGLLNIYLKKKDLERSKPYLDFLEKEMPETYDFFVSAGLYYLEENDRSKARGFFERAVELEPSSPVPYYNLGIISVQEGKFDEACNYWKKAMLLSPDEELASKITHCLNITMEMMEFLKQGI</sequence>
<feature type="repeat" description="TPR" evidence="3">
    <location>
        <begin position="327"/>
        <end position="360"/>
    </location>
</feature>
<dbReference type="Pfam" id="PF00515">
    <property type="entry name" value="TPR_1"/>
    <property type="match status" value="1"/>
</dbReference>
<accession>A0A7V3VU78</accession>
<protein>
    <submittedName>
        <fullName evidence="5">Tetratricopeptide repeat protein</fullName>
    </submittedName>
</protein>
<feature type="repeat" description="TPR" evidence="3">
    <location>
        <begin position="157"/>
        <end position="190"/>
    </location>
</feature>
<dbReference type="Gene3D" id="1.25.40.10">
    <property type="entry name" value="Tetratricopeptide repeat domain"/>
    <property type="match status" value="6"/>
</dbReference>
<dbReference type="PROSITE" id="PS50293">
    <property type="entry name" value="TPR_REGION"/>
    <property type="match status" value="2"/>
</dbReference>
<comment type="caution">
    <text evidence="5">The sequence shown here is derived from an EMBL/GenBank/DDBJ whole genome shotgun (WGS) entry which is preliminary data.</text>
</comment>
<dbReference type="InterPro" id="IPR011990">
    <property type="entry name" value="TPR-like_helical_dom_sf"/>
</dbReference>
<dbReference type="SUPFAM" id="SSF81901">
    <property type="entry name" value="HCP-like"/>
    <property type="match status" value="2"/>
</dbReference>
<feature type="repeat" description="TPR" evidence="3">
    <location>
        <begin position="90"/>
        <end position="123"/>
    </location>
</feature>
<keyword evidence="1" id="KW-0677">Repeat</keyword>
<gene>
    <name evidence="5" type="ORF">ENX68_01905</name>
</gene>
<feature type="repeat" description="TPR" evidence="3">
    <location>
        <begin position="707"/>
        <end position="740"/>
    </location>
</feature>
<feature type="repeat" description="TPR" evidence="3">
    <location>
        <begin position="293"/>
        <end position="326"/>
    </location>
</feature>
<feature type="coiled-coil region" evidence="4">
    <location>
        <begin position="618"/>
        <end position="645"/>
    </location>
</feature>
<dbReference type="SMART" id="SM00671">
    <property type="entry name" value="SEL1"/>
    <property type="match status" value="4"/>
</dbReference>
<dbReference type="InterPro" id="IPR051012">
    <property type="entry name" value="CellSynth/LPSAsmb/PSIAsmb"/>
</dbReference>
<dbReference type="Pfam" id="PF13181">
    <property type="entry name" value="TPR_8"/>
    <property type="match status" value="2"/>
</dbReference>
<dbReference type="InterPro" id="IPR013105">
    <property type="entry name" value="TPR_2"/>
</dbReference>
<reference evidence="5" key="1">
    <citation type="journal article" date="2020" name="mSystems">
        <title>Genome- and Community-Level Interaction Insights into Carbon Utilization and Element Cycling Functions of Hydrothermarchaeota in Hydrothermal Sediment.</title>
        <authorList>
            <person name="Zhou Z."/>
            <person name="Liu Y."/>
            <person name="Xu W."/>
            <person name="Pan J."/>
            <person name="Luo Z.H."/>
            <person name="Li M."/>
        </authorList>
    </citation>
    <scope>NUCLEOTIDE SEQUENCE [LARGE SCALE GENOMIC DNA]</scope>
    <source>
        <strain evidence="5">SpSt-961</strain>
    </source>
</reference>
<dbReference type="InterPro" id="IPR006597">
    <property type="entry name" value="Sel1-like"/>
</dbReference>
<dbReference type="InterPro" id="IPR019734">
    <property type="entry name" value="TPR_rpt"/>
</dbReference>
<dbReference type="SUPFAM" id="SSF48452">
    <property type="entry name" value="TPR-like"/>
    <property type="match status" value="2"/>
</dbReference>
<dbReference type="Pfam" id="PF12569">
    <property type="entry name" value="NatA_aux_su"/>
    <property type="match status" value="1"/>
</dbReference>
<keyword evidence="4" id="KW-0175">Coiled coil</keyword>
<dbReference type="AlphaFoldDB" id="A0A7V3VU78"/>